<accession>A0A2P5W519</accession>
<reference evidence="1 2" key="1">
    <citation type="submission" date="2015-01" db="EMBL/GenBank/DDBJ databases">
        <title>Genome of allotetraploid Gossypium barbadense reveals genomic plasticity and fiber elongation in cotton evolution.</title>
        <authorList>
            <person name="Chen X."/>
            <person name="Liu X."/>
            <person name="Zhao B."/>
            <person name="Zheng H."/>
            <person name="Hu Y."/>
            <person name="Lu G."/>
            <person name="Yang C."/>
            <person name="Chen J."/>
            <person name="Shan C."/>
            <person name="Zhang L."/>
            <person name="Zhou Y."/>
            <person name="Wang L."/>
            <person name="Guo W."/>
            <person name="Bai Y."/>
            <person name="Ruan J."/>
            <person name="Shangguan X."/>
            <person name="Mao Y."/>
            <person name="Jiang J."/>
            <person name="Zhu Y."/>
            <person name="Lei J."/>
            <person name="Kang H."/>
            <person name="Chen S."/>
            <person name="He X."/>
            <person name="Wang R."/>
            <person name="Wang Y."/>
            <person name="Chen J."/>
            <person name="Wang L."/>
            <person name="Yu S."/>
            <person name="Wang B."/>
            <person name="Wei J."/>
            <person name="Song S."/>
            <person name="Lu X."/>
            <person name="Gao Z."/>
            <person name="Gu W."/>
            <person name="Deng X."/>
            <person name="Ma D."/>
            <person name="Wang S."/>
            <person name="Liang W."/>
            <person name="Fang L."/>
            <person name="Cai C."/>
            <person name="Zhu X."/>
            <person name="Zhou B."/>
            <person name="Zhang Y."/>
            <person name="Chen Z."/>
            <person name="Xu S."/>
            <person name="Zhu R."/>
            <person name="Wang S."/>
            <person name="Zhang T."/>
            <person name="Zhao G."/>
        </authorList>
    </citation>
    <scope>NUCLEOTIDE SEQUENCE [LARGE SCALE GENOMIC DNA]</scope>
    <source>
        <strain evidence="2">cv. Xinhai21</strain>
        <tissue evidence="1">Leaf</tissue>
    </source>
</reference>
<dbReference type="AlphaFoldDB" id="A0A2P5W519"/>
<evidence type="ECO:0000313" key="1">
    <source>
        <dbReference type="EMBL" id="PPR86157.1"/>
    </source>
</evidence>
<dbReference type="Proteomes" id="UP000239757">
    <property type="component" value="Unassembled WGS sequence"/>
</dbReference>
<proteinExistence type="predicted"/>
<sequence length="112" mass="12989">MGRDHILHRAISFEQLGDVGLEGAIDSVRDSGNAQIRPGSKVVQNNEDWAEKHNEHIQAWDRRMKSIPARRPFFSVDTTTVDDYLTWFRVVGKPYLLQSEAMSRKIQPKRQR</sequence>
<dbReference type="OrthoDB" id="994845at2759"/>
<protein>
    <submittedName>
        <fullName evidence="1">Uncharacterized protein</fullName>
    </submittedName>
</protein>
<evidence type="ECO:0000313" key="2">
    <source>
        <dbReference type="Proteomes" id="UP000239757"/>
    </source>
</evidence>
<name>A0A2P5W519_GOSBA</name>
<dbReference type="EMBL" id="KZ669109">
    <property type="protein sequence ID" value="PPR86157.1"/>
    <property type="molecule type" value="Genomic_DNA"/>
</dbReference>
<organism evidence="1 2">
    <name type="scientific">Gossypium barbadense</name>
    <name type="common">Sea Island cotton</name>
    <name type="synonym">Hibiscus barbadensis</name>
    <dbReference type="NCBI Taxonomy" id="3634"/>
    <lineage>
        <taxon>Eukaryota</taxon>
        <taxon>Viridiplantae</taxon>
        <taxon>Streptophyta</taxon>
        <taxon>Embryophyta</taxon>
        <taxon>Tracheophyta</taxon>
        <taxon>Spermatophyta</taxon>
        <taxon>Magnoliopsida</taxon>
        <taxon>eudicotyledons</taxon>
        <taxon>Gunneridae</taxon>
        <taxon>Pentapetalae</taxon>
        <taxon>rosids</taxon>
        <taxon>malvids</taxon>
        <taxon>Malvales</taxon>
        <taxon>Malvaceae</taxon>
        <taxon>Malvoideae</taxon>
        <taxon>Gossypium</taxon>
    </lineage>
</organism>
<gene>
    <name evidence="1" type="ORF">GOBAR_AA34535</name>
</gene>